<name>A0A072P1R9_9EURO</name>
<dbReference type="OrthoDB" id="4159683at2759"/>
<protein>
    <recommendedName>
        <fullName evidence="2">DUF6604 domain-containing protein</fullName>
    </recommendedName>
</protein>
<dbReference type="VEuPathDB" id="FungiDB:A1O9_10671"/>
<feature type="domain" description="DUF6604" evidence="2">
    <location>
        <begin position="42"/>
        <end position="141"/>
    </location>
</feature>
<evidence type="ECO:0000313" key="4">
    <source>
        <dbReference type="Proteomes" id="UP000027920"/>
    </source>
</evidence>
<dbReference type="Pfam" id="PF20253">
    <property type="entry name" value="DUF6604"/>
    <property type="match status" value="1"/>
</dbReference>
<dbReference type="AlphaFoldDB" id="A0A072P1R9"/>
<keyword evidence="4" id="KW-1185">Reference proteome</keyword>
<evidence type="ECO:0000313" key="3">
    <source>
        <dbReference type="EMBL" id="KEF53223.1"/>
    </source>
</evidence>
<dbReference type="GeneID" id="25285575"/>
<feature type="compositionally biased region" description="Pro residues" evidence="1">
    <location>
        <begin position="142"/>
        <end position="151"/>
    </location>
</feature>
<feature type="region of interest" description="Disordered" evidence="1">
    <location>
        <begin position="129"/>
        <end position="152"/>
    </location>
</feature>
<gene>
    <name evidence="3" type="ORF">A1O9_10671</name>
</gene>
<organism evidence="3 4">
    <name type="scientific">Exophiala aquamarina CBS 119918</name>
    <dbReference type="NCBI Taxonomy" id="1182545"/>
    <lineage>
        <taxon>Eukaryota</taxon>
        <taxon>Fungi</taxon>
        <taxon>Dikarya</taxon>
        <taxon>Ascomycota</taxon>
        <taxon>Pezizomycotina</taxon>
        <taxon>Eurotiomycetes</taxon>
        <taxon>Chaetothyriomycetidae</taxon>
        <taxon>Chaetothyriales</taxon>
        <taxon>Herpotrichiellaceae</taxon>
        <taxon>Exophiala</taxon>
    </lineage>
</organism>
<sequence>MAVPSTALYQHPRARSGYLGNNSDPDYNKCYGTSKRTSNNVQRWLERQAGWETRSKVSELQGLAKDLVAQGVQMPANILDDLNAAIDNRRLLNNVHKVRGSCDKQHMFALAAFEKVLAIFQHSQPLSRSSSFSSSSSSSPHNSPPLSPTRPTPMIVQKEVVTPLLKSGNSTFGHPFLNIKPTYMEEDPMWK</sequence>
<evidence type="ECO:0000259" key="2">
    <source>
        <dbReference type="Pfam" id="PF20253"/>
    </source>
</evidence>
<dbReference type="InterPro" id="IPR046539">
    <property type="entry name" value="DUF6604"/>
</dbReference>
<evidence type="ECO:0000256" key="1">
    <source>
        <dbReference type="SAM" id="MobiDB-lite"/>
    </source>
</evidence>
<dbReference type="HOGENOM" id="CLU_1421419_0_0_1"/>
<dbReference type="Proteomes" id="UP000027920">
    <property type="component" value="Unassembled WGS sequence"/>
</dbReference>
<accession>A0A072P1R9</accession>
<proteinExistence type="predicted"/>
<dbReference type="EMBL" id="AMGV01000014">
    <property type="protein sequence ID" value="KEF53223.1"/>
    <property type="molecule type" value="Genomic_DNA"/>
</dbReference>
<reference evidence="3 4" key="1">
    <citation type="submission" date="2013-03" db="EMBL/GenBank/DDBJ databases">
        <title>The Genome Sequence of Exophiala aquamarina CBS 119918.</title>
        <authorList>
            <consortium name="The Broad Institute Genomics Platform"/>
            <person name="Cuomo C."/>
            <person name="de Hoog S."/>
            <person name="Gorbushina A."/>
            <person name="Walker B."/>
            <person name="Young S.K."/>
            <person name="Zeng Q."/>
            <person name="Gargeya S."/>
            <person name="Fitzgerald M."/>
            <person name="Haas B."/>
            <person name="Abouelleil A."/>
            <person name="Allen A.W."/>
            <person name="Alvarado L."/>
            <person name="Arachchi H.M."/>
            <person name="Berlin A.M."/>
            <person name="Chapman S.B."/>
            <person name="Gainer-Dewar J."/>
            <person name="Goldberg J."/>
            <person name="Griggs A."/>
            <person name="Gujja S."/>
            <person name="Hansen M."/>
            <person name="Howarth C."/>
            <person name="Imamovic A."/>
            <person name="Ireland A."/>
            <person name="Larimer J."/>
            <person name="McCowan C."/>
            <person name="Murphy C."/>
            <person name="Pearson M."/>
            <person name="Poon T.W."/>
            <person name="Priest M."/>
            <person name="Roberts A."/>
            <person name="Saif S."/>
            <person name="Shea T."/>
            <person name="Sisk P."/>
            <person name="Sykes S."/>
            <person name="Wortman J."/>
            <person name="Nusbaum C."/>
            <person name="Birren B."/>
        </authorList>
    </citation>
    <scope>NUCLEOTIDE SEQUENCE [LARGE SCALE GENOMIC DNA]</scope>
    <source>
        <strain evidence="3 4">CBS 119918</strain>
    </source>
</reference>
<comment type="caution">
    <text evidence="3">The sequence shown here is derived from an EMBL/GenBank/DDBJ whole genome shotgun (WGS) entry which is preliminary data.</text>
</comment>
<feature type="compositionally biased region" description="Low complexity" evidence="1">
    <location>
        <begin position="129"/>
        <end position="141"/>
    </location>
</feature>
<dbReference type="RefSeq" id="XP_013255813.1">
    <property type="nucleotide sequence ID" value="XM_013400359.1"/>
</dbReference>